<accession>A0ABY7Z4I2</accession>
<protein>
    <submittedName>
        <fullName evidence="2">Uncharacterized protein</fullName>
    </submittedName>
</protein>
<keyword evidence="1" id="KW-1133">Transmembrane helix</keyword>
<keyword evidence="1" id="KW-0812">Transmembrane</keyword>
<evidence type="ECO:0000256" key="1">
    <source>
        <dbReference type="SAM" id="Phobius"/>
    </source>
</evidence>
<name>A0ABY7Z4I2_9PSED</name>
<dbReference type="RefSeq" id="WP_274657597.1">
    <property type="nucleotide sequence ID" value="NZ_CP101655.1"/>
</dbReference>
<reference evidence="2 3" key="1">
    <citation type="submission" date="2022-07" db="EMBL/GenBank/DDBJ databases">
        <authorList>
            <person name="Abrouk D."/>
            <person name="Moenne-Loccoz Y."/>
            <person name="Todorovic I."/>
            <person name="Raicevic V."/>
            <person name="Jovicic-Petrovic J."/>
        </authorList>
    </citation>
    <scope>NUCLEOTIDE SEQUENCE [LARGE SCALE GENOMIC DNA]</scope>
    <source>
        <strain evidence="3">IT-P374</strain>
    </source>
</reference>
<organism evidence="2 3">
    <name type="scientific">Pseudomonas serboccidentalis</name>
    <dbReference type="NCBI Taxonomy" id="2964670"/>
    <lineage>
        <taxon>Bacteria</taxon>
        <taxon>Pseudomonadati</taxon>
        <taxon>Pseudomonadota</taxon>
        <taxon>Gammaproteobacteria</taxon>
        <taxon>Pseudomonadales</taxon>
        <taxon>Pseudomonadaceae</taxon>
        <taxon>Pseudomonas</taxon>
    </lineage>
</organism>
<dbReference type="EMBL" id="CP101655">
    <property type="protein sequence ID" value="WDR34404.1"/>
    <property type="molecule type" value="Genomic_DNA"/>
</dbReference>
<keyword evidence="1" id="KW-0472">Membrane</keyword>
<proteinExistence type="predicted"/>
<sequence>MSSNIEQKIRQSIVNAEIDREADKKIEKWLVYLSRILNKSKFEIGNYLARLIVKLSKYNLPLTILCSVAFSYIALSEDVRAATRRIVPAPIRLYFIEKYSVTEITLALAIATIVIAAWLLCSTSLSDIILKRQNKRLSKELDLLKQVHNSKSIDCTDLFSKYLYSMYRKYGYDITERISLYILELDHFRCIGRYSDNQKQTELPKKMYPKELGLIGQAWVEGKSSAENLPDPKTNMDDWIASNNELGVTISENTLRALGMKSRSLHCLRIKNSKSTSVAVIVFESTKTSLPNSIEKDFGKNESRTIANLLDALRPHMVSLEIANRAGF</sequence>
<evidence type="ECO:0000313" key="2">
    <source>
        <dbReference type="EMBL" id="WDR34404.1"/>
    </source>
</evidence>
<feature type="transmembrane region" description="Helical" evidence="1">
    <location>
        <begin position="104"/>
        <end position="130"/>
    </location>
</feature>
<dbReference type="Proteomes" id="UP001222282">
    <property type="component" value="Chromosome"/>
</dbReference>
<keyword evidence="3" id="KW-1185">Reference proteome</keyword>
<gene>
    <name evidence="2" type="ORF">NN484_18070</name>
</gene>
<evidence type="ECO:0000313" key="3">
    <source>
        <dbReference type="Proteomes" id="UP001222282"/>
    </source>
</evidence>
<feature type="transmembrane region" description="Helical" evidence="1">
    <location>
        <begin position="58"/>
        <end position="75"/>
    </location>
</feature>